<proteinExistence type="predicted"/>
<dbReference type="GO" id="GO:0004750">
    <property type="term" value="F:D-ribulose-phosphate 3-epimerase activity"/>
    <property type="evidence" value="ECO:0007669"/>
    <property type="project" value="UniProtKB-EC"/>
</dbReference>
<evidence type="ECO:0000313" key="4">
    <source>
        <dbReference type="EMBL" id="OTG36473.1"/>
    </source>
</evidence>
<dbReference type="PANTHER" id="PTHR11749">
    <property type="entry name" value="RIBULOSE-5-PHOSPHATE-3-EPIMERASE"/>
    <property type="match status" value="1"/>
</dbReference>
<gene>
    <name evidence="4" type="ORF">HannXRQ_Chr01g0007981</name>
    <name evidence="3" type="ORF">HanXRQr2_Chr01g0010631</name>
</gene>
<evidence type="ECO:0000256" key="2">
    <source>
        <dbReference type="ARBA" id="ARBA00023235"/>
    </source>
</evidence>
<dbReference type="InterPro" id="IPR011060">
    <property type="entry name" value="RibuloseP-bd_barrel"/>
</dbReference>
<dbReference type="GO" id="GO:0005975">
    <property type="term" value="P:carbohydrate metabolic process"/>
    <property type="evidence" value="ECO:0007669"/>
    <property type="project" value="InterPro"/>
</dbReference>
<reference evidence="3" key="3">
    <citation type="submission" date="2020-06" db="EMBL/GenBank/DDBJ databases">
        <title>Helianthus annuus Genome sequencing and assembly Release 2.</title>
        <authorList>
            <person name="Gouzy J."/>
            <person name="Langlade N."/>
            <person name="Munos S."/>
        </authorList>
    </citation>
    <scope>NUCLEOTIDE SEQUENCE</scope>
    <source>
        <tissue evidence="3">Leaves</tissue>
    </source>
</reference>
<name>A0A251VMV2_HELAN</name>
<reference evidence="4" key="2">
    <citation type="submission" date="2017-02" db="EMBL/GenBank/DDBJ databases">
        <title>Sunflower complete genome.</title>
        <authorList>
            <person name="Langlade N."/>
            <person name="Munos S."/>
        </authorList>
    </citation>
    <scope>NUCLEOTIDE SEQUENCE [LARGE SCALE GENOMIC DNA]</scope>
    <source>
        <tissue evidence="4">Leaves</tissue>
    </source>
</reference>
<dbReference type="InterPro" id="IPR013785">
    <property type="entry name" value="Aldolase_TIM"/>
</dbReference>
<dbReference type="AlphaFoldDB" id="A0A251VMV2"/>
<keyword evidence="5" id="KW-1185">Reference proteome</keyword>
<accession>A0A251VMV2</accession>
<dbReference type="GO" id="GO:0046872">
    <property type="term" value="F:metal ion binding"/>
    <property type="evidence" value="ECO:0007669"/>
    <property type="project" value="UniProtKB-KW"/>
</dbReference>
<dbReference type="EC" id="5.1.3.1" evidence="3"/>
<sequence>MRPGVALKPGTPIEEVFPPKFMPDMMNKVRTLREKYPTLDVEVNGGLRPSTIDAATSGIWSSRTSSSYISTENKCKQGPKNLLKHIHKKCLMREQHIYYICNSI</sequence>
<evidence type="ECO:0000313" key="5">
    <source>
        <dbReference type="Proteomes" id="UP000215914"/>
    </source>
</evidence>
<organism evidence="4 5">
    <name type="scientific">Helianthus annuus</name>
    <name type="common">Common sunflower</name>
    <dbReference type="NCBI Taxonomy" id="4232"/>
    <lineage>
        <taxon>Eukaryota</taxon>
        <taxon>Viridiplantae</taxon>
        <taxon>Streptophyta</taxon>
        <taxon>Embryophyta</taxon>
        <taxon>Tracheophyta</taxon>
        <taxon>Spermatophyta</taxon>
        <taxon>Magnoliopsida</taxon>
        <taxon>eudicotyledons</taxon>
        <taxon>Gunneridae</taxon>
        <taxon>Pentapetalae</taxon>
        <taxon>asterids</taxon>
        <taxon>campanulids</taxon>
        <taxon>Asterales</taxon>
        <taxon>Asteraceae</taxon>
        <taxon>Asteroideae</taxon>
        <taxon>Heliantheae alliance</taxon>
        <taxon>Heliantheae</taxon>
        <taxon>Helianthus</taxon>
    </lineage>
</organism>
<dbReference type="InterPro" id="IPR000056">
    <property type="entry name" value="Ribul_P_3_epim-like"/>
</dbReference>
<protein>
    <submittedName>
        <fullName evidence="3 4">Ribulose-phosphate 3-epimerase</fullName>
        <ecNumber evidence="3">5.1.3.1</ecNumber>
    </submittedName>
</protein>
<dbReference type="Proteomes" id="UP000215914">
    <property type="component" value="Chromosome 1"/>
</dbReference>
<keyword evidence="2 3" id="KW-0413">Isomerase</keyword>
<dbReference type="Gramene" id="mRNA:HanXRQr2_Chr01g0010631">
    <property type="protein sequence ID" value="mRNA:HanXRQr2_Chr01g0010631"/>
    <property type="gene ID" value="HanXRQr2_Chr01g0010631"/>
</dbReference>
<reference evidence="3 5" key="1">
    <citation type="journal article" date="2017" name="Nature">
        <title>The sunflower genome provides insights into oil metabolism, flowering and Asterid evolution.</title>
        <authorList>
            <person name="Badouin H."/>
            <person name="Gouzy J."/>
            <person name="Grassa C.J."/>
            <person name="Murat F."/>
            <person name="Staton S.E."/>
            <person name="Cottret L."/>
            <person name="Lelandais-Briere C."/>
            <person name="Owens G.L."/>
            <person name="Carrere S."/>
            <person name="Mayjonade B."/>
            <person name="Legrand L."/>
            <person name="Gill N."/>
            <person name="Kane N.C."/>
            <person name="Bowers J.E."/>
            <person name="Hubner S."/>
            <person name="Bellec A."/>
            <person name="Berard A."/>
            <person name="Berges H."/>
            <person name="Blanchet N."/>
            <person name="Boniface M.C."/>
            <person name="Brunel D."/>
            <person name="Catrice O."/>
            <person name="Chaidir N."/>
            <person name="Claudel C."/>
            <person name="Donnadieu C."/>
            <person name="Faraut T."/>
            <person name="Fievet G."/>
            <person name="Helmstetter N."/>
            <person name="King M."/>
            <person name="Knapp S.J."/>
            <person name="Lai Z."/>
            <person name="Le Paslier M.C."/>
            <person name="Lippi Y."/>
            <person name="Lorenzon L."/>
            <person name="Mandel J.R."/>
            <person name="Marage G."/>
            <person name="Marchand G."/>
            <person name="Marquand E."/>
            <person name="Bret-Mestries E."/>
            <person name="Morien E."/>
            <person name="Nambeesan S."/>
            <person name="Nguyen T."/>
            <person name="Pegot-Espagnet P."/>
            <person name="Pouilly N."/>
            <person name="Raftis F."/>
            <person name="Sallet E."/>
            <person name="Schiex T."/>
            <person name="Thomas J."/>
            <person name="Vandecasteele C."/>
            <person name="Vares D."/>
            <person name="Vear F."/>
            <person name="Vautrin S."/>
            <person name="Crespi M."/>
            <person name="Mangin B."/>
            <person name="Burke J.M."/>
            <person name="Salse J."/>
            <person name="Munos S."/>
            <person name="Vincourt P."/>
            <person name="Rieseberg L.H."/>
            <person name="Langlade N.B."/>
        </authorList>
    </citation>
    <scope>NUCLEOTIDE SEQUENCE [LARGE SCALE GENOMIC DNA]</scope>
    <source>
        <strain evidence="5">cv. SF193</strain>
        <tissue evidence="3">Leaves</tissue>
    </source>
</reference>
<dbReference type="EMBL" id="CM007890">
    <property type="protein sequence ID" value="OTG36473.1"/>
    <property type="molecule type" value="Genomic_DNA"/>
</dbReference>
<keyword evidence="1" id="KW-0479">Metal-binding</keyword>
<dbReference type="InParanoid" id="A0A251VMV2"/>
<dbReference type="Gene3D" id="3.20.20.70">
    <property type="entry name" value="Aldolase class I"/>
    <property type="match status" value="1"/>
</dbReference>
<dbReference type="STRING" id="4232.A0A251VMV2"/>
<dbReference type="EMBL" id="MNCJ02000316">
    <property type="protein sequence ID" value="KAF5821163.1"/>
    <property type="molecule type" value="Genomic_DNA"/>
</dbReference>
<evidence type="ECO:0000256" key="1">
    <source>
        <dbReference type="ARBA" id="ARBA00022723"/>
    </source>
</evidence>
<dbReference type="SUPFAM" id="SSF51366">
    <property type="entry name" value="Ribulose-phoshate binding barrel"/>
    <property type="match status" value="1"/>
</dbReference>
<evidence type="ECO:0000313" key="3">
    <source>
        <dbReference type="EMBL" id="KAF5821163.1"/>
    </source>
</evidence>